<feature type="region of interest" description="Disordered" evidence="11">
    <location>
        <begin position="1"/>
        <end position="22"/>
    </location>
</feature>
<dbReference type="GO" id="GO:0032968">
    <property type="term" value="P:positive regulation of transcription elongation by RNA polymerase II"/>
    <property type="evidence" value="ECO:0007669"/>
    <property type="project" value="InterPro"/>
</dbReference>
<comment type="function">
    <text evidence="8 10">TFIIF is a general transcription initiation factor that binds to RNA polymerase II and helps to recruit it to the initiation complex in collaboration with TFIIB. It promotes transcription elongation.</text>
</comment>
<keyword evidence="3" id="KW-0597">Phosphoprotein</keyword>
<dbReference type="PANTHER" id="PTHR13011">
    <property type="entry name" value="TFIIF-ALPHA"/>
    <property type="match status" value="1"/>
</dbReference>
<keyword evidence="5 10" id="KW-0238">DNA-binding</keyword>
<evidence type="ECO:0000256" key="6">
    <source>
        <dbReference type="ARBA" id="ARBA00023163"/>
    </source>
</evidence>
<dbReference type="Pfam" id="PF05793">
    <property type="entry name" value="TFIIF_alpha"/>
    <property type="match status" value="1"/>
</dbReference>
<reference evidence="13" key="1">
    <citation type="submission" date="2005-09" db="EMBL/GenBank/DDBJ databases">
        <authorList>
            <person name="Mural R.J."/>
            <person name="Li P.W."/>
            <person name="Adams M.D."/>
            <person name="Amanatides P.G."/>
            <person name="Baden-Tillson H."/>
            <person name="Barnstead M."/>
            <person name="Chin S.H."/>
            <person name="Dew I."/>
            <person name="Evans C.A."/>
            <person name="Ferriera S."/>
            <person name="Flanigan M."/>
            <person name="Fosler C."/>
            <person name="Glodek A."/>
            <person name="Gu Z."/>
            <person name="Holt R.A."/>
            <person name="Jennings D."/>
            <person name="Kraft C.L."/>
            <person name="Lu F."/>
            <person name="Nguyen T."/>
            <person name="Nusskern D.R."/>
            <person name="Pfannkoch C.M."/>
            <person name="Sitter C."/>
            <person name="Sutton G.G."/>
            <person name="Venter J.C."/>
            <person name="Wang Z."/>
            <person name="Woodage T."/>
            <person name="Zheng X.H."/>
            <person name="Zhong F."/>
        </authorList>
    </citation>
    <scope>NUCLEOTIDE SEQUENCE [LARGE SCALE GENOMIC DNA]</scope>
    <source>
        <strain>BN</strain>
        <strain evidence="13">Sprague-Dawley</strain>
    </source>
</reference>
<dbReference type="GO" id="GO:0006367">
    <property type="term" value="P:transcription initiation at RNA polymerase II promoter"/>
    <property type="evidence" value="ECO:0007669"/>
    <property type="project" value="InterPro"/>
</dbReference>
<dbReference type="GO" id="GO:0003677">
    <property type="term" value="F:DNA binding"/>
    <property type="evidence" value="ECO:0007669"/>
    <property type="project" value="UniProtKB-KW"/>
</dbReference>
<dbReference type="Proteomes" id="UP000234681">
    <property type="component" value="Chromosome 9"/>
</dbReference>
<comment type="subunit">
    <text evidence="9">Heterodimer of an alpha and a beta subunit. Interacts with GTF2F2, CTDP1, TAF6/TAFII80 and URI1. Interacts with GTF2B (via C-terminus and preferentially via acetylated form); this interaction prevents binding of GTF2B to GTF2F2. Part of TBP-based Pol II pre-initiation complex (PIC), in which Pol II core assembles with general transcription factors and other specific initiation factors including GTF2E1, GTF2E2, GTF2F1, GTF2F2, TCEA1, ERCC2, ERCC3, GTF2H2, GTF2H3, GTF2H4, GTF2H5, GTF2A1, GTF2A2, GTF2B and TBP; this large multi-subunit PIC complex mediates DNA unwinding and targets Pol II core to the transcription start site where the first phosphodiester bond forms.</text>
</comment>
<dbReference type="AlphaFoldDB" id="A6KQT4"/>
<dbReference type="Gene3D" id="1.10.10.10">
    <property type="entry name" value="Winged helix-like DNA-binding domain superfamily/Winged helix DNA-binding domain"/>
    <property type="match status" value="1"/>
</dbReference>
<evidence type="ECO:0000256" key="1">
    <source>
        <dbReference type="ARBA" id="ARBA00004123"/>
    </source>
</evidence>
<dbReference type="RGD" id="1359646">
    <property type="gene designation" value="Gtf2f1"/>
</dbReference>
<evidence type="ECO:0000256" key="10">
    <source>
        <dbReference type="RuleBase" id="RU366044"/>
    </source>
</evidence>
<sequence length="84" mass="9452">MDTGPQSLSGKSTPSSGDVQVTEDAVRRYLTRKPMTTKDLLKKFQTKKTGLSSEQTVNVLAQILKRLNPERKMIGDKMHFSLKE</sequence>
<comment type="subcellular location">
    <subcellularLocation>
        <location evidence="1 10">Nucleus</location>
    </subcellularLocation>
</comment>
<evidence type="ECO:0000256" key="5">
    <source>
        <dbReference type="ARBA" id="ARBA00023125"/>
    </source>
</evidence>
<organism evidence="12 13">
    <name type="scientific">Rattus norvegicus</name>
    <name type="common">Rat</name>
    <dbReference type="NCBI Taxonomy" id="10116"/>
    <lineage>
        <taxon>Eukaryota</taxon>
        <taxon>Metazoa</taxon>
        <taxon>Chordata</taxon>
        <taxon>Craniata</taxon>
        <taxon>Vertebrata</taxon>
        <taxon>Euteleostomi</taxon>
        <taxon>Mammalia</taxon>
        <taxon>Eutheria</taxon>
        <taxon>Euarchontoglires</taxon>
        <taxon>Glires</taxon>
        <taxon>Rodentia</taxon>
        <taxon>Myomorpha</taxon>
        <taxon>Muroidea</taxon>
        <taxon>Muridae</taxon>
        <taxon>Murinae</taxon>
        <taxon>Rattus</taxon>
    </lineage>
</organism>
<comment type="similarity">
    <text evidence="2 10">Belongs to the TFIIF alpha subunit family.</text>
</comment>
<dbReference type="SUPFAM" id="SSF46785">
    <property type="entry name" value="Winged helix' DNA-binding domain"/>
    <property type="match status" value="1"/>
</dbReference>
<protein>
    <recommendedName>
        <fullName evidence="10">Transcription initiation factor IIF subunit alpha</fullName>
    </recommendedName>
</protein>
<feature type="compositionally biased region" description="Polar residues" evidence="11">
    <location>
        <begin position="1"/>
        <end position="19"/>
    </location>
</feature>
<evidence type="ECO:0000256" key="8">
    <source>
        <dbReference type="ARBA" id="ARBA00025232"/>
    </source>
</evidence>
<dbReference type="InterPro" id="IPR008851">
    <property type="entry name" value="TFIIF-alpha"/>
</dbReference>
<evidence type="ECO:0000256" key="4">
    <source>
        <dbReference type="ARBA" id="ARBA00023015"/>
    </source>
</evidence>
<evidence type="ECO:0000256" key="9">
    <source>
        <dbReference type="ARBA" id="ARBA00065442"/>
    </source>
</evidence>
<accession>A6KQT4</accession>
<keyword evidence="4 10" id="KW-0805">Transcription regulation</keyword>
<proteinExistence type="inferred from homology"/>
<name>A6KQT4_RAT</name>
<dbReference type="PANTHER" id="PTHR13011:SF0">
    <property type="entry name" value="GENERAL TRANSCRIPTION FACTOR IIF SUBUNIT 1"/>
    <property type="match status" value="1"/>
</dbReference>
<keyword evidence="6 10" id="KW-0804">Transcription</keyword>
<evidence type="ECO:0000256" key="2">
    <source>
        <dbReference type="ARBA" id="ARBA00005249"/>
    </source>
</evidence>
<evidence type="ECO:0000313" key="12">
    <source>
        <dbReference type="EMBL" id="EDL83592.1"/>
    </source>
</evidence>
<evidence type="ECO:0000313" key="13">
    <source>
        <dbReference type="Proteomes" id="UP000234681"/>
    </source>
</evidence>
<evidence type="ECO:0000256" key="7">
    <source>
        <dbReference type="ARBA" id="ARBA00023242"/>
    </source>
</evidence>
<evidence type="ECO:0000313" key="14">
    <source>
        <dbReference type="RGD" id="1359646"/>
    </source>
</evidence>
<keyword evidence="7 10" id="KW-0539">Nucleus</keyword>
<dbReference type="InterPro" id="IPR036388">
    <property type="entry name" value="WH-like_DNA-bd_sf"/>
</dbReference>
<dbReference type="GO" id="GO:0005634">
    <property type="term" value="C:nucleus"/>
    <property type="evidence" value="ECO:0007669"/>
    <property type="project" value="UniProtKB-SubCell"/>
</dbReference>
<gene>
    <name evidence="12 14" type="primary">Gtf2f1</name>
    <name evidence="12" type="ORF">rCG_45011</name>
</gene>
<evidence type="ECO:0000256" key="3">
    <source>
        <dbReference type="ARBA" id="ARBA00022553"/>
    </source>
</evidence>
<evidence type="ECO:0000256" key="11">
    <source>
        <dbReference type="SAM" id="MobiDB-lite"/>
    </source>
</evidence>
<dbReference type="InterPro" id="IPR036390">
    <property type="entry name" value="WH_DNA-bd_sf"/>
</dbReference>
<dbReference type="EMBL" id="CH474092">
    <property type="protein sequence ID" value="EDL83592.1"/>
    <property type="molecule type" value="Genomic_DNA"/>
</dbReference>
<dbReference type="FunFam" id="1.10.10.10:FF:000290">
    <property type="entry name" value="General transcription factor IIF subunit 1"/>
    <property type="match status" value="1"/>
</dbReference>